<name>A0A220VFL1_9GAMM</name>
<evidence type="ECO:0000256" key="3">
    <source>
        <dbReference type="ARBA" id="ARBA00023125"/>
    </source>
</evidence>
<dbReference type="SUPFAM" id="SSF46785">
    <property type="entry name" value="Winged helix' DNA-binding domain"/>
    <property type="match status" value="1"/>
</dbReference>
<evidence type="ECO:0000313" key="7">
    <source>
        <dbReference type="Proteomes" id="UP000242175"/>
    </source>
</evidence>
<dbReference type="Pfam" id="PF00126">
    <property type="entry name" value="HTH_1"/>
    <property type="match status" value="1"/>
</dbReference>
<dbReference type="EMBL" id="CP022356">
    <property type="protein sequence ID" value="ASK79174.1"/>
    <property type="molecule type" value="Genomic_DNA"/>
</dbReference>
<dbReference type="PANTHER" id="PTHR30537">
    <property type="entry name" value="HTH-TYPE TRANSCRIPTIONAL REGULATOR"/>
    <property type="match status" value="1"/>
</dbReference>
<dbReference type="Pfam" id="PF03466">
    <property type="entry name" value="LysR_substrate"/>
    <property type="match status" value="1"/>
</dbReference>
<dbReference type="FunFam" id="1.10.10.10:FF:000001">
    <property type="entry name" value="LysR family transcriptional regulator"/>
    <property type="match status" value="1"/>
</dbReference>
<dbReference type="Proteomes" id="UP000242175">
    <property type="component" value="Chromosome small"/>
</dbReference>
<dbReference type="InterPro" id="IPR058163">
    <property type="entry name" value="LysR-type_TF_proteobact-type"/>
</dbReference>
<feature type="domain" description="HTH lysR-type" evidence="5">
    <location>
        <begin position="1"/>
        <end position="56"/>
    </location>
</feature>
<keyword evidence="3" id="KW-0238">DNA-binding</keyword>
<comment type="similarity">
    <text evidence="1">Belongs to the LysR transcriptional regulatory family.</text>
</comment>
<reference evidence="6 7" key="1">
    <citation type="journal article" date="2016" name="Int. J. Syst. Evol. Microbiol.">
        <title>Paraphotobacterium marinum gen. nov., sp. nov., a member of the family Vibrionaceae, isolated from surface seawater.</title>
        <authorList>
            <person name="Huang Z."/>
            <person name="Dong C."/>
            <person name="Shao Z."/>
        </authorList>
    </citation>
    <scope>NUCLEOTIDE SEQUENCE [LARGE SCALE GENOMIC DNA]</scope>
    <source>
        <strain evidence="6 7">NSCS20N07D</strain>
    </source>
</reference>
<evidence type="ECO:0000256" key="1">
    <source>
        <dbReference type="ARBA" id="ARBA00009437"/>
    </source>
</evidence>
<dbReference type="PROSITE" id="PS50931">
    <property type="entry name" value="HTH_LYSR"/>
    <property type="match status" value="1"/>
</dbReference>
<keyword evidence="2" id="KW-0805">Transcription regulation</keyword>
<dbReference type="KEGG" id="pmai:CF386_08880"/>
<keyword evidence="4" id="KW-0804">Transcription</keyword>
<dbReference type="PANTHER" id="PTHR30537:SF5">
    <property type="entry name" value="HTH-TYPE TRANSCRIPTIONAL ACTIVATOR TTDR-RELATED"/>
    <property type="match status" value="1"/>
</dbReference>
<evidence type="ECO:0000256" key="4">
    <source>
        <dbReference type="ARBA" id="ARBA00023163"/>
    </source>
</evidence>
<dbReference type="Gene3D" id="3.40.190.290">
    <property type="match status" value="1"/>
</dbReference>
<gene>
    <name evidence="6" type="ORF">CF386_08880</name>
</gene>
<dbReference type="InterPro" id="IPR036390">
    <property type="entry name" value="WH_DNA-bd_sf"/>
</dbReference>
<dbReference type="OrthoDB" id="9786526at2"/>
<evidence type="ECO:0000313" key="6">
    <source>
        <dbReference type="EMBL" id="ASK79174.1"/>
    </source>
</evidence>
<dbReference type="GO" id="GO:0003700">
    <property type="term" value="F:DNA-binding transcription factor activity"/>
    <property type="evidence" value="ECO:0007669"/>
    <property type="project" value="InterPro"/>
</dbReference>
<evidence type="ECO:0000259" key="5">
    <source>
        <dbReference type="PROSITE" id="PS50931"/>
    </source>
</evidence>
<keyword evidence="7" id="KW-1185">Reference proteome</keyword>
<dbReference type="InterPro" id="IPR036388">
    <property type="entry name" value="WH-like_DNA-bd_sf"/>
</dbReference>
<proteinExistence type="inferred from homology"/>
<accession>A0A220VFL1</accession>
<dbReference type="GO" id="GO:0003677">
    <property type="term" value="F:DNA binding"/>
    <property type="evidence" value="ECO:0007669"/>
    <property type="project" value="UniProtKB-KW"/>
</dbReference>
<dbReference type="Gene3D" id="1.10.10.10">
    <property type="entry name" value="Winged helix-like DNA-binding domain superfamily/Winged helix DNA-binding domain"/>
    <property type="match status" value="1"/>
</dbReference>
<evidence type="ECO:0000256" key="2">
    <source>
        <dbReference type="ARBA" id="ARBA00023015"/>
    </source>
</evidence>
<dbReference type="AlphaFoldDB" id="A0A220VFL1"/>
<protein>
    <recommendedName>
        <fullName evidence="5">HTH lysR-type domain-containing protein</fullName>
    </recommendedName>
</protein>
<dbReference type="SUPFAM" id="SSF53850">
    <property type="entry name" value="Periplasmic binding protein-like II"/>
    <property type="match status" value="1"/>
</dbReference>
<dbReference type="InterPro" id="IPR000847">
    <property type="entry name" value="LysR_HTH_N"/>
</dbReference>
<sequence>MEKFRTFITVANERGFSNAAIKLNISKATVSRHIREIEAEYGARLFNRTTRQVSLNEQGEIFYQYSLQCIELYENVHNRLSLSKNQISGRLKVGIPLSLIETYFIHKIPEFLQLYPEINLDIIHGHHTQYIHQNNFDIVIDDRILGDIDFYATELAQWKYVLCATPNYLKNSKKLKTPNDILNHQCIDHTGNLLKDWKFIFDNQLSEIFIDPKISLNNSFSVKEFVLNHFGLAYLPSYILHEEIKSGRLISLLESYLPMKYKIHALYTRKRSEFKKIDAFLKFLEDICADISLVQN</sequence>
<dbReference type="InterPro" id="IPR005119">
    <property type="entry name" value="LysR_subst-bd"/>
</dbReference>
<dbReference type="CDD" id="cd08422">
    <property type="entry name" value="PBP2_CrgA_like"/>
    <property type="match status" value="1"/>
</dbReference>
<dbReference type="RefSeq" id="WP_089074082.1">
    <property type="nucleotide sequence ID" value="NZ_CBCSAM010000002.1"/>
</dbReference>
<organism evidence="6 7">
    <name type="scientific">Paraphotobacterium marinum</name>
    <dbReference type="NCBI Taxonomy" id="1755811"/>
    <lineage>
        <taxon>Bacteria</taxon>
        <taxon>Pseudomonadati</taxon>
        <taxon>Pseudomonadota</taxon>
        <taxon>Gammaproteobacteria</taxon>
        <taxon>Vibrionales</taxon>
        <taxon>Vibrionaceae</taxon>
        <taxon>Paraphotobacterium</taxon>
    </lineage>
</organism>